<evidence type="ECO:0000313" key="1">
    <source>
        <dbReference type="EMBL" id="BAF36132.1"/>
    </source>
</evidence>
<evidence type="ECO:0000313" key="2">
    <source>
        <dbReference type="Proteomes" id="UP000001249"/>
    </source>
</evidence>
<dbReference type="Proteomes" id="UP000001249">
    <property type="component" value="Segment"/>
</dbReference>
<dbReference type="KEGG" id="vg:4484335"/>
<organism evidence="1 2">
    <name type="scientific">Microcystis phage LMM01</name>
    <dbReference type="NCBI Taxonomy" id="2856824"/>
    <lineage>
        <taxon>Viruses</taxon>
        <taxon>Duplodnaviria</taxon>
        <taxon>Heunggongvirae</taxon>
        <taxon>Uroviricota</taxon>
        <taxon>Caudoviricetes</taxon>
        <taxon>Fukuivirus</taxon>
        <taxon>Fukuivirus LMM01</taxon>
    </lineage>
</organism>
<dbReference type="InterPro" id="IPR013320">
    <property type="entry name" value="ConA-like_dom_sf"/>
</dbReference>
<dbReference type="GeneID" id="4484335"/>
<name>A0A7F5_9CAUD</name>
<dbReference type="SUPFAM" id="SSF49899">
    <property type="entry name" value="Concanavalin A-like lectins/glucanases"/>
    <property type="match status" value="1"/>
</dbReference>
<proteinExistence type="predicted"/>
<keyword evidence="2" id="KW-1185">Reference proteome</keyword>
<dbReference type="OrthoDB" id="28945at10239"/>
<sequence>MFGVFIVRREGGYIGTQPNWDAANRPGNWDILDVYNRQRRNLWIQSTDPLVNSVVCDLRFEGANNGIVFSDSGPLLLPVSRVGTTGVVTSTTRSKYGASALFPDTNGYLSVNHPNLALGTGNFTIEMWLFAATSRANNGILSFGTSNSVFTVILFVSSNLLNVPNAGSVATIPLNTWFHVAYVREGIAANQAKTYLNGTLVNQSSNAVNYNQTFYNLGVYFSSGFCWGANMDNFRVTKAARYTANFNPETDTYMS</sequence>
<dbReference type="Gene3D" id="2.60.120.200">
    <property type="match status" value="1"/>
</dbReference>
<reference evidence="2" key="1">
    <citation type="journal article" date="2008" name="J. Bacteriol.">
        <title>Ma-LMM01 infecting toxic Microcystis aeruginosa illuminates diverse cyanophage genome strategies.</title>
        <authorList>
            <person name="Yoshida T."/>
            <person name="Nagasaki K."/>
            <person name="Takashima Y."/>
            <person name="Shirai Y."/>
            <person name="Tomaru Y."/>
            <person name="Takao Y."/>
            <person name="Sakamoto S."/>
            <person name="Hiroishi S."/>
            <person name="Ogata H."/>
        </authorList>
    </citation>
    <scope>NUCLEOTIDE SEQUENCE</scope>
</reference>
<dbReference type="Pfam" id="PF13385">
    <property type="entry name" value="Laminin_G_3"/>
    <property type="match status" value="1"/>
</dbReference>
<protein>
    <submittedName>
        <fullName evidence="1">Uncharacterized protein</fullName>
    </submittedName>
</protein>
<dbReference type="EMBL" id="AB231700">
    <property type="protein sequence ID" value="BAF36132.1"/>
    <property type="molecule type" value="Genomic_DNA"/>
</dbReference>
<accession>A0A7F5</accession>
<dbReference type="RefSeq" id="YP_851055.1">
    <property type="nucleotide sequence ID" value="NC_008562.1"/>
</dbReference>